<comment type="similarity">
    <text evidence="1">Belongs to the MreC family.</text>
</comment>
<accession>A0A9X4L061</accession>
<dbReference type="InterPro" id="IPR042175">
    <property type="entry name" value="Cell/Rod_MreC_2"/>
</dbReference>
<dbReference type="GO" id="GO:0008360">
    <property type="term" value="P:regulation of cell shape"/>
    <property type="evidence" value="ECO:0007669"/>
    <property type="project" value="UniProtKB-KW"/>
</dbReference>
<reference evidence="6" key="1">
    <citation type="submission" date="2022-10" db="EMBL/GenBank/DDBJ databases">
        <title>Comparative genomic analysis of Cohnella hashimotonis sp. nov., isolated from the International Space Station.</title>
        <authorList>
            <person name="Simpson A."/>
            <person name="Venkateswaran K."/>
        </authorList>
    </citation>
    <scope>NUCLEOTIDE SEQUENCE</scope>
    <source>
        <strain evidence="6">DSM 28161</strain>
    </source>
</reference>
<dbReference type="Gene3D" id="2.40.10.340">
    <property type="entry name" value="Rod shape-determining protein MreC, domain 1"/>
    <property type="match status" value="1"/>
</dbReference>
<organism evidence="6 7">
    <name type="scientific">Cohnella rhizosphaerae</name>
    <dbReference type="NCBI Taxonomy" id="1457232"/>
    <lineage>
        <taxon>Bacteria</taxon>
        <taxon>Bacillati</taxon>
        <taxon>Bacillota</taxon>
        <taxon>Bacilli</taxon>
        <taxon>Bacillales</taxon>
        <taxon>Paenibacillaceae</taxon>
        <taxon>Cohnella</taxon>
    </lineage>
</organism>
<gene>
    <name evidence="6" type="primary">mreC</name>
    <name evidence="6" type="ORF">OMP40_33750</name>
</gene>
<evidence type="ECO:0000259" key="5">
    <source>
        <dbReference type="Pfam" id="PF04085"/>
    </source>
</evidence>
<sequence length="166" mass="17382">MAQVIASGSNPYDKTIKIDQGAHDGVKAGMAVVTVDGLVGLVSKVSEFTSTVMPITELDSAAPDTLQISATVSGKEQQVFGIVDYDKENGVMRMSKIDENANVAEGDTVVTSGMGGVLPKGLVIGKVLSNQVGDFGLTHTATIQPAAKFDHLYEVFVVMTPDPDKP</sequence>
<protein>
    <recommendedName>
        <fullName evidence="2">Cell shape-determining protein MreC</fullName>
    </recommendedName>
    <alternativeName>
        <fullName evidence="4">Cell shape protein MreC</fullName>
    </alternativeName>
</protein>
<name>A0A9X4L061_9BACL</name>
<evidence type="ECO:0000256" key="2">
    <source>
        <dbReference type="ARBA" id="ARBA00013855"/>
    </source>
</evidence>
<dbReference type="EMBL" id="JAPDIA010000008">
    <property type="protein sequence ID" value="MDG0813706.1"/>
    <property type="molecule type" value="Genomic_DNA"/>
</dbReference>
<evidence type="ECO:0000256" key="4">
    <source>
        <dbReference type="ARBA" id="ARBA00032089"/>
    </source>
</evidence>
<dbReference type="PANTHER" id="PTHR34138">
    <property type="entry name" value="CELL SHAPE-DETERMINING PROTEIN MREC"/>
    <property type="match status" value="1"/>
</dbReference>
<dbReference type="AlphaFoldDB" id="A0A9X4L061"/>
<dbReference type="NCBIfam" id="TIGR00219">
    <property type="entry name" value="mreC"/>
    <property type="match status" value="1"/>
</dbReference>
<comment type="caution">
    <text evidence="6">The sequence shown here is derived from an EMBL/GenBank/DDBJ whole genome shotgun (WGS) entry which is preliminary data.</text>
</comment>
<evidence type="ECO:0000256" key="1">
    <source>
        <dbReference type="ARBA" id="ARBA00009369"/>
    </source>
</evidence>
<dbReference type="Pfam" id="PF04085">
    <property type="entry name" value="MreC"/>
    <property type="match status" value="1"/>
</dbReference>
<evidence type="ECO:0000313" key="6">
    <source>
        <dbReference type="EMBL" id="MDG0813706.1"/>
    </source>
</evidence>
<dbReference type="InterPro" id="IPR007221">
    <property type="entry name" value="MreC"/>
</dbReference>
<dbReference type="InterPro" id="IPR055342">
    <property type="entry name" value="MreC_beta-barrel_core"/>
</dbReference>
<keyword evidence="7" id="KW-1185">Reference proteome</keyword>
<dbReference type="GO" id="GO:0005886">
    <property type="term" value="C:plasma membrane"/>
    <property type="evidence" value="ECO:0007669"/>
    <property type="project" value="TreeGrafter"/>
</dbReference>
<proteinExistence type="inferred from homology"/>
<keyword evidence="3" id="KW-0133">Cell shape</keyword>
<feature type="domain" description="Rod shape-determining protein MreC beta-barrel core" evidence="5">
    <location>
        <begin position="4"/>
        <end position="158"/>
    </location>
</feature>
<dbReference type="Proteomes" id="UP001153404">
    <property type="component" value="Unassembled WGS sequence"/>
</dbReference>
<evidence type="ECO:0000256" key="3">
    <source>
        <dbReference type="ARBA" id="ARBA00022960"/>
    </source>
</evidence>
<dbReference type="Gene3D" id="2.40.10.350">
    <property type="entry name" value="Rod shape-determining protein MreC, domain 2"/>
    <property type="match status" value="1"/>
</dbReference>
<dbReference type="PANTHER" id="PTHR34138:SF1">
    <property type="entry name" value="CELL SHAPE-DETERMINING PROTEIN MREC"/>
    <property type="match status" value="1"/>
</dbReference>
<evidence type="ECO:0000313" key="7">
    <source>
        <dbReference type="Proteomes" id="UP001153404"/>
    </source>
</evidence>
<dbReference type="InterPro" id="IPR042177">
    <property type="entry name" value="Cell/Rod_1"/>
</dbReference>